<reference evidence="1 2" key="2">
    <citation type="journal article" date="2017" name="Front. Plant Sci.">
        <title>Gene Classification and Mining of Molecular Markers Useful in Red Clover (Trifolium pratense) Breeding.</title>
        <authorList>
            <person name="Istvanek J."/>
            <person name="Dluhosova J."/>
            <person name="Dluhos P."/>
            <person name="Patkova L."/>
            <person name="Nedelnik J."/>
            <person name="Repkova J."/>
        </authorList>
    </citation>
    <scope>NUCLEOTIDE SEQUENCE [LARGE SCALE GENOMIC DNA]</scope>
    <source>
        <strain evidence="2">cv. Tatra</strain>
        <tissue evidence="1">Young leaves</tissue>
    </source>
</reference>
<comment type="caution">
    <text evidence="1">The sequence shown here is derived from an EMBL/GenBank/DDBJ whole genome shotgun (WGS) entry which is preliminary data.</text>
</comment>
<dbReference type="GO" id="GO:0016747">
    <property type="term" value="F:acyltransferase activity, transferring groups other than amino-acyl groups"/>
    <property type="evidence" value="ECO:0007669"/>
    <property type="project" value="InterPro"/>
</dbReference>
<evidence type="ECO:0000313" key="2">
    <source>
        <dbReference type="Proteomes" id="UP000236291"/>
    </source>
</evidence>
<dbReference type="InterPro" id="IPR016039">
    <property type="entry name" value="Thiolase-like"/>
</dbReference>
<dbReference type="STRING" id="57577.A0A2K3M656"/>
<dbReference type="InterPro" id="IPR012392">
    <property type="entry name" value="3-ktacl-CoA_syn"/>
</dbReference>
<accession>A0A2K3M656</accession>
<dbReference type="AlphaFoldDB" id="A0A2K3M656"/>
<dbReference type="EMBL" id="ASHM01050757">
    <property type="protein sequence ID" value="PNX86264.1"/>
    <property type="molecule type" value="Genomic_DNA"/>
</dbReference>
<dbReference type="PANTHER" id="PTHR31561">
    <property type="entry name" value="3-KETOACYL-COA SYNTHASE"/>
    <property type="match status" value="1"/>
</dbReference>
<name>A0A2K3M656_TRIPR</name>
<dbReference type="UniPathway" id="UPA00154"/>
<organism evidence="1 2">
    <name type="scientific">Trifolium pratense</name>
    <name type="common">Red clover</name>
    <dbReference type="NCBI Taxonomy" id="57577"/>
    <lineage>
        <taxon>Eukaryota</taxon>
        <taxon>Viridiplantae</taxon>
        <taxon>Streptophyta</taxon>
        <taxon>Embryophyta</taxon>
        <taxon>Tracheophyta</taxon>
        <taxon>Spermatophyta</taxon>
        <taxon>Magnoliopsida</taxon>
        <taxon>eudicotyledons</taxon>
        <taxon>Gunneridae</taxon>
        <taxon>Pentapetalae</taxon>
        <taxon>rosids</taxon>
        <taxon>fabids</taxon>
        <taxon>Fabales</taxon>
        <taxon>Fabaceae</taxon>
        <taxon>Papilionoideae</taxon>
        <taxon>50 kb inversion clade</taxon>
        <taxon>NPAAA clade</taxon>
        <taxon>Hologalegina</taxon>
        <taxon>IRL clade</taxon>
        <taxon>Trifolieae</taxon>
        <taxon>Trifolium</taxon>
    </lineage>
</organism>
<gene>
    <name evidence="1" type="ORF">L195_g042341</name>
</gene>
<evidence type="ECO:0000313" key="1">
    <source>
        <dbReference type="EMBL" id="PNX86264.1"/>
    </source>
</evidence>
<proteinExistence type="predicted"/>
<dbReference type="GO" id="GO:0009813">
    <property type="term" value="P:flavonoid biosynthetic process"/>
    <property type="evidence" value="ECO:0007669"/>
    <property type="project" value="UniProtKB-UniPathway"/>
</dbReference>
<dbReference type="GO" id="GO:0016020">
    <property type="term" value="C:membrane"/>
    <property type="evidence" value="ECO:0007669"/>
    <property type="project" value="InterPro"/>
</dbReference>
<dbReference type="GO" id="GO:0006633">
    <property type="term" value="P:fatty acid biosynthetic process"/>
    <property type="evidence" value="ECO:0007669"/>
    <property type="project" value="InterPro"/>
</dbReference>
<dbReference type="Proteomes" id="UP000236291">
    <property type="component" value="Unassembled WGS sequence"/>
</dbReference>
<reference evidence="1 2" key="1">
    <citation type="journal article" date="2014" name="Am. J. Bot.">
        <title>Genome assembly and annotation for red clover (Trifolium pratense; Fabaceae).</title>
        <authorList>
            <person name="Istvanek J."/>
            <person name="Jaros M."/>
            <person name="Krenek A."/>
            <person name="Repkova J."/>
        </authorList>
    </citation>
    <scope>NUCLEOTIDE SEQUENCE [LARGE SCALE GENOMIC DNA]</scope>
    <source>
        <strain evidence="2">cv. Tatra</strain>
        <tissue evidence="1">Young leaves</tissue>
    </source>
</reference>
<dbReference type="Gene3D" id="3.40.47.10">
    <property type="match status" value="1"/>
</dbReference>
<dbReference type="SUPFAM" id="SSF53901">
    <property type="entry name" value="Thiolase-like"/>
    <property type="match status" value="1"/>
</dbReference>
<protein>
    <submittedName>
        <fullName evidence="1">3-ketoacyl-CoA synthase 4-like protein</fullName>
    </submittedName>
</protein>
<sequence length="100" mass="11263">MEKGAVIDVLEKNLGLLPVHVEASRMMLHRFGNTSSSSIWYELAYIEAKGRVIEFGKLHLEVVLSVTSVVWETLCDVRPSPNGPWEDCIDKYTVEISKLS</sequence>